<accession>G9YB69</accession>
<dbReference type="HOGENOM" id="CLU_080453_2_0_6"/>
<dbReference type="AlphaFoldDB" id="G9YB69"/>
<evidence type="ECO:0000259" key="1">
    <source>
        <dbReference type="Pfam" id="PF15977"/>
    </source>
</evidence>
<proteinExistence type="predicted"/>
<name>G9YB69_HAFAL</name>
<feature type="domain" description="IprA winged helix-turn-helix" evidence="1">
    <location>
        <begin position="147"/>
        <end position="213"/>
    </location>
</feature>
<protein>
    <recommendedName>
        <fullName evidence="1">IprA winged helix-turn-helix domain-containing protein</fullName>
    </recommendedName>
</protein>
<dbReference type="EMBL" id="AGCI01000092">
    <property type="protein sequence ID" value="EHM39509.1"/>
    <property type="molecule type" value="Genomic_DNA"/>
</dbReference>
<dbReference type="InterPro" id="IPR014710">
    <property type="entry name" value="RmlC-like_jellyroll"/>
</dbReference>
<dbReference type="RefSeq" id="WP_004095437.1">
    <property type="nucleotide sequence ID" value="NZ_JH417548.1"/>
</dbReference>
<sequence>MSKSLDDVFKLYPPRPEAAFRKIIESLEPYGERIILDKNDIFDVNFRSTKPRVYLIVEGEFSVHRRSDSLIIATGKGPAFCGLIEYVQQRGFQFCKPLSQCVVVVVHADVAVQAITEHNLWKEISIIMMWYVQMLSARDEHLVGVSAYSMLKNKLIEIMDYPVERRRSISVASYVISRTMLSRSTIMRMLSDLLEGGYITMEKGKLLDMKNLPEKY</sequence>
<dbReference type="Gene3D" id="2.60.120.10">
    <property type="entry name" value="Jelly Rolls"/>
    <property type="match status" value="1"/>
</dbReference>
<dbReference type="Proteomes" id="UP000005959">
    <property type="component" value="Unassembled WGS sequence"/>
</dbReference>
<dbReference type="InterPro" id="IPR041687">
    <property type="entry name" value="HTH_46"/>
</dbReference>
<organism evidence="2 3">
    <name type="scientific">Hafnia alvei ATCC 51873</name>
    <dbReference type="NCBI Taxonomy" id="1002364"/>
    <lineage>
        <taxon>Bacteria</taxon>
        <taxon>Pseudomonadati</taxon>
        <taxon>Pseudomonadota</taxon>
        <taxon>Gammaproteobacteria</taxon>
        <taxon>Enterobacterales</taxon>
        <taxon>Hafniaceae</taxon>
        <taxon>Hafnia</taxon>
    </lineage>
</organism>
<evidence type="ECO:0000313" key="3">
    <source>
        <dbReference type="Proteomes" id="UP000005959"/>
    </source>
</evidence>
<dbReference type="Pfam" id="PF15977">
    <property type="entry name" value="HTH_46"/>
    <property type="match status" value="1"/>
</dbReference>
<dbReference type="PATRIC" id="fig|1002364.3.peg.3468"/>
<evidence type="ECO:0000313" key="2">
    <source>
        <dbReference type="EMBL" id="EHM39509.1"/>
    </source>
</evidence>
<gene>
    <name evidence="2" type="ORF">HMPREF0454_03848</name>
</gene>
<reference evidence="2 3" key="1">
    <citation type="submission" date="2011-08" db="EMBL/GenBank/DDBJ databases">
        <authorList>
            <person name="Weinstock G."/>
            <person name="Sodergren E."/>
            <person name="Clifton S."/>
            <person name="Fulton L."/>
            <person name="Fulton B."/>
            <person name="Courtney L."/>
            <person name="Fronick C."/>
            <person name="Harrison M."/>
            <person name="Strong C."/>
            <person name="Farmer C."/>
            <person name="Delahaunty K."/>
            <person name="Markovic C."/>
            <person name="Hall O."/>
            <person name="Minx P."/>
            <person name="Tomlinson C."/>
            <person name="Mitreva M."/>
            <person name="Hou S."/>
            <person name="Chen J."/>
            <person name="Wollam A."/>
            <person name="Pepin K.H."/>
            <person name="Johnson M."/>
            <person name="Bhonagiri V."/>
            <person name="Zhang X."/>
            <person name="Suruliraj S."/>
            <person name="Warren W."/>
            <person name="Chinwalla A."/>
            <person name="Mardis E.R."/>
            <person name="Wilson R.K."/>
        </authorList>
    </citation>
    <scope>NUCLEOTIDE SEQUENCE [LARGE SCALE GENOMIC DNA]</scope>
    <source>
        <strain evidence="2 3">ATCC 51873</strain>
    </source>
</reference>
<comment type="caution">
    <text evidence="2">The sequence shown here is derived from an EMBL/GenBank/DDBJ whole genome shotgun (WGS) entry which is preliminary data.</text>
</comment>